<comment type="caution">
    <text evidence="2">The sequence shown here is derived from an EMBL/GenBank/DDBJ whole genome shotgun (WGS) entry which is preliminary data.</text>
</comment>
<keyword evidence="1" id="KW-1133">Transmembrane helix</keyword>
<reference evidence="2" key="1">
    <citation type="journal article" date="2021" name="ISME J.">
        <title>Fine-scale metabolic discontinuity in a stratified prokaryote microbiome of a Red Sea deep halocline.</title>
        <authorList>
            <person name="Michoud G."/>
            <person name="Ngugi D.K."/>
            <person name="Barozzi A."/>
            <person name="Merlino G."/>
            <person name="Calleja M.L."/>
            <person name="Delgado-Huertas A."/>
            <person name="Moran X.A.G."/>
            <person name="Daffonchio D."/>
        </authorList>
    </citation>
    <scope>NUCLEOTIDE SEQUENCE</scope>
    <source>
        <strain evidence="2">SuakinDeep_MAG55_1</strain>
    </source>
</reference>
<evidence type="ECO:0000256" key="1">
    <source>
        <dbReference type="SAM" id="Phobius"/>
    </source>
</evidence>
<keyword evidence="1" id="KW-0472">Membrane</keyword>
<name>A0A941W683_9BACT</name>
<dbReference type="AlphaFoldDB" id="A0A941W683"/>
<proteinExistence type="predicted"/>
<dbReference type="EMBL" id="JAANXD010000075">
    <property type="protein sequence ID" value="MBS1258820.1"/>
    <property type="molecule type" value="Genomic_DNA"/>
</dbReference>
<evidence type="ECO:0000313" key="3">
    <source>
        <dbReference type="Proteomes" id="UP000722750"/>
    </source>
</evidence>
<sequence length="188" mass="21346">MLFVFYLYNLYPIITILSAKGCLAAPTLIFGTHLRKHCKEQGHPCLELIGKGRLNSILSKSNIKPHKVSYYLENRDPEFDEKMANVLCVYKEVALQNASESPQKQVTISYDEKPGIQAIKNIAADLLPLPGKYSTLSRDYEYKRLCTVSLLAGIDLHSGNVIPLVRNRHRSKEFIEFLTELDNSYPKS</sequence>
<organism evidence="2 3">
    <name type="scientific">Candidatus Scalindua arabica</name>
    <dbReference type="NCBI Taxonomy" id="1127984"/>
    <lineage>
        <taxon>Bacteria</taxon>
        <taxon>Pseudomonadati</taxon>
        <taxon>Planctomycetota</taxon>
        <taxon>Candidatus Brocadiia</taxon>
        <taxon>Candidatus Brocadiales</taxon>
        <taxon>Candidatus Scalinduaceae</taxon>
        <taxon>Candidatus Scalindua</taxon>
    </lineage>
</organism>
<evidence type="ECO:0008006" key="4">
    <source>
        <dbReference type="Google" id="ProtNLM"/>
    </source>
</evidence>
<gene>
    <name evidence="2" type="ORF">MAG551_01883</name>
</gene>
<keyword evidence="1" id="KW-0812">Transmembrane</keyword>
<dbReference type="Proteomes" id="UP000722750">
    <property type="component" value="Unassembled WGS sequence"/>
</dbReference>
<protein>
    <recommendedName>
        <fullName evidence="4">Transposase</fullName>
    </recommendedName>
</protein>
<feature type="transmembrane region" description="Helical" evidence="1">
    <location>
        <begin position="6"/>
        <end position="30"/>
    </location>
</feature>
<evidence type="ECO:0000313" key="2">
    <source>
        <dbReference type="EMBL" id="MBS1258820.1"/>
    </source>
</evidence>
<accession>A0A941W683</accession>